<protein>
    <submittedName>
        <fullName evidence="1">Achain minimized average structure</fullName>
    </submittedName>
</protein>
<dbReference type="InterPro" id="IPR029006">
    <property type="entry name" value="ADF-H/Gelsolin-like_dom_sf"/>
</dbReference>
<reference evidence="1 2" key="1">
    <citation type="submission" date="2019-01" db="EMBL/GenBank/DDBJ databases">
        <authorList>
            <person name="Alioto T."/>
            <person name="Alioto T."/>
        </authorList>
    </citation>
    <scope>NUCLEOTIDE SEQUENCE [LARGE SCALE GENOMIC DNA]</scope>
</reference>
<dbReference type="Proteomes" id="UP000386466">
    <property type="component" value="Unassembled WGS sequence"/>
</dbReference>
<proteinExistence type="predicted"/>
<accession>A0A485NHL0</accession>
<organism evidence="1 2">
    <name type="scientific">Lynx pardinus</name>
    <name type="common">Iberian lynx</name>
    <name type="synonym">Felis pardina</name>
    <dbReference type="NCBI Taxonomy" id="191816"/>
    <lineage>
        <taxon>Eukaryota</taxon>
        <taxon>Metazoa</taxon>
        <taxon>Chordata</taxon>
        <taxon>Craniata</taxon>
        <taxon>Vertebrata</taxon>
        <taxon>Euteleostomi</taxon>
        <taxon>Mammalia</taxon>
        <taxon>Eutheria</taxon>
        <taxon>Laurasiatheria</taxon>
        <taxon>Carnivora</taxon>
        <taxon>Feliformia</taxon>
        <taxon>Felidae</taxon>
        <taxon>Felinae</taxon>
        <taxon>Lynx</taxon>
    </lineage>
</organism>
<sequence>MQVADEVYLIFYDMKVQKCSTPEEIKKRKKSAMFCLSADKKCIIVEEGKEIL</sequence>
<gene>
    <name evidence="1" type="ORF">LYPA_23C016254</name>
</gene>
<dbReference type="AlphaFoldDB" id="A0A485NHL0"/>
<evidence type="ECO:0000313" key="1">
    <source>
        <dbReference type="EMBL" id="VFV31853.1"/>
    </source>
</evidence>
<dbReference type="Gene3D" id="3.40.20.10">
    <property type="entry name" value="Severin"/>
    <property type="match status" value="1"/>
</dbReference>
<dbReference type="EMBL" id="CAAGRJ010016202">
    <property type="protein sequence ID" value="VFV31853.1"/>
    <property type="molecule type" value="Genomic_DNA"/>
</dbReference>
<name>A0A485NHL0_LYNPA</name>
<evidence type="ECO:0000313" key="2">
    <source>
        <dbReference type="Proteomes" id="UP000386466"/>
    </source>
</evidence>
<feature type="non-terminal residue" evidence="1">
    <location>
        <position position="52"/>
    </location>
</feature>
<keyword evidence="2" id="KW-1185">Reference proteome</keyword>
<dbReference type="SUPFAM" id="SSF55753">
    <property type="entry name" value="Actin depolymerizing proteins"/>
    <property type="match status" value="1"/>
</dbReference>